<dbReference type="AlphaFoldDB" id="G0W8Y1"/>
<dbReference type="OMA" id="TDWIYSD"/>
<evidence type="ECO:0000256" key="2">
    <source>
        <dbReference type="ARBA" id="ARBA00022692"/>
    </source>
</evidence>
<comment type="subcellular location">
    <subcellularLocation>
        <location evidence="1">Peroxisome membrane</location>
        <topology evidence="1">Multi-pass membrane protein</topology>
    </subcellularLocation>
</comment>
<organism evidence="8 9">
    <name type="scientific">Naumovozyma dairenensis (strain ATCC 10597 / BCRC 20456 / CBS 421 / NBRC 0211 / NRRL Y-12639)</name>
    <name type="common">Saccharomyces dairenensis</name>
    <dbReference type="NCBI Taxonomy" id="1071378"/>
    <lineage>
        <taxon>Eukaryota</taxon>
        <taxon>Fungi</taxon>
        <taxon>Dikarya</taxon>
        <taxon>Ascomycota</taxon>
        <taxon>Saccharomycotina</taxon>
        <taxon>Saccharomycetes</taxon>
        <taxon>Saccharomycetales</taxon>
        <taxon>Saccharomycetaceae</taxon>
        <taxon>Naumovozyma</taxon>
    </lineage>
</organism>
<feature type="transmembrane region" description="Helical" evidence="6">
    <location>
        <begin position="76"/>
        <end position="93"/>
    </location>
</feature>
<gene>
    <name evidence="8" type="primary">NDAI0C05830</name>
    <name evidence="8" type="ordered locus">NDAI_0C05830</name>
</gene>
<dbReference type="SMART" id="SM00693">
    <property type="entry name" value="DysFN"/>
    <property type="match status" value="1"/>
</dbReference>
<dbReference type="KEGG" id="ndi:NDAI_0C05830"/>
<keyword evidence="2 6" id="KW-0812">Transmembrane</keyword>
<dbReference type="InterPro" id="IPR052646">
    <property type="entry name" value="Peroxisomal_PEX28-32"/>
</dbReference>
<sequence length="419" mass="50023">MSTFDNENNGKEFHAKFSDIHPHHDQVISIPLATSIKASKKYIPSIMTISMSNIYPFLIIIDNCLNRILWLHNTHYHYFNYVIFIFLSMKYFLQETVRFKFDDILTAWLGLVSTIILCTSILYYIVALFHDLKTADPPTIEDIINQIDSITNKLRILQRESFFSSRKSYSVTSICKIITISSVIQWILIKWISITIQKYVLICVIASVCYHCDWVQYTLKLIWRITLVRNIYHWDDIIWKKWFGGAPVTNLETLIKYTDNRQPHREEQEPGINESFVIKDWYIDLDHYHHVDQENENAEPKILKILEIIIWENQRKWLHLGWLTKLFPYERGQFSIVKNQEGNEHIDCNNPLSFEQVDDHYKWLEDSWQIDDWIYSTSSWEYVGLSDSIECYTRSRPWKRKVALFPSVKDLPLYEKKTQ</sequence>
<dbReference type="eggNOG" id="ENOG502QU0V">
    <property type="taxonomic scope" value="Eukaryota"/>
</dbReference>
<dbReference type="GO" id="GO:0007031">
    <property type="term" value="P:peroxisome organization"/>
    <property type="evidence" value="ECO:0007669"/>
    <property type="project" value="TreeGrafter"/>
</dbReference>
<evidence type="ECO:0000256" key="1">
    <source>
        <dbReference type="ARBA" id="ARBA00004585"/>
    </source>
</evidence>
<dbReference type="RefSeq" id="XP_003669485.1">
    <property type="nucleotide sequence ID" value="XM_003669437.1"/>
</dbReference>
<protein>
    <recommendedName>
        <fullName evidence="7">Peroxin/Ferlin domain-containing protein</fullName>
    </recommendedName>
</protein>
<evidence type="ECO:0000256" key="3">
    <source>
        <dbReference type="ARBA" id="ARBA00022989"/>
    </source>
</evidence>
<feature type="transmembrane region" description="Helical" evidence="6">
    <location>
        <begin position="105"/>
        <end position="126"/>
    </location>
</feature>
<feature type="domain" description="Peroxin/Ferlin" evidence="7">
    <location>
        <begin position="303"/>
        <end position="371"/>
    </location>
</feature>
<reference evidence="8 9" key="1">
    <citation type="journal article" date="2011" name="Proc. Natl. Acad. Sci. U.S.A.">
        <title>Evolutionary erosion of yeast sex chromosomes by mating-type switching accidents.</title>
        <authorList>
            <person name="Gordon J.L."/>
            <person name="Armisen D."/>
            <person name="Proux-Wera E."/>
            <person name="Oheigeartaigh S.S."/>
            <person name="Byrne K.P."/>
            <person name="Wolfe K.H."/>
        </authorList>
    </citation>
    <scope>NUCLEOTIDE SEQUENCE [LARGE SCALE GENOMIC DNA]</scope>
    <source>
        <strain evidence="9">ATCC 10597 / BCRC 20456 / CBS 421 / NBRC 0211 / NRRL Y-12639</strain>
    </source>
</reference>
<dbReference type="PANTHER" id="PTHR31679">
    <property type="entry name" value="PEROXISOMAL MEMBRANE PROTEIN PEX30-RELATED"/>
    <property type="match status" value="1"/>
</dbReference>
<evidence type="ECO:0000313" key="9">
    <source>
        <dbReference type="Proteomes" id="UP000000689"/>
    </source>
</evidence>
<dbReference type="Pfam" id="PF06398">
    <property type="entry name" value="Pex24p"/>
    <property type="match status" value="1"/>
</dbReference>
<keyword evidence="9" id="KW-1185">Reference proteome</keyword>
<dbReference type="Proteomes" id="UP000000689">
    <property type="component" value="Chromosome 3"/>
</dbReference>
<keyword evidence="5" id="KW-0576">Peroxisome</keyword>
<evidence type="ECO:0000313" key="8">
    <source>
        <dbReference type="EMBL" id="CCD24242.1"/>
    </source>
</evidence>
<dbReference type="OrthoDB" id="5586090at2759"/>
<dbReference type="EMBL" id="HE580269">
    <property type="protein sequence ID" value="CCD24242.1"/>
    <property type="molecule type" value="Genomic_DNA"/>
</dbReference>
<accession>G0W8Y1</accession>
<name>G0W8Y1_NAUDC</name>
<keyword evidence="3 6" id="KW-1133">Transmembrane helix</keyword>
<dbReference type="GeneID" id="11496414"/>
<keyword evidence="4 6" id="KW-0472">Membrane</keyword>
<evidence type="ECO:0000256" key="6">
    <source>
        <dbReference type="SAM" id="Phobius"/>
    </source>
</evidence>
<dbReference type="PANTHER" id="PTHR31679:SF3">
    <property type="entry name" value="PEROXISOMAL MEMBRANE PROTEIN PEX32"/>
    <property type="match status" value="1"/>
</dbReference>
<evidence type="ECO:0000256" key="4">
    <source>
        <dbReference type="ARBA" id="ARBA00023136"/>
    </source>
</evidence>
<dbReference type="GO" id="GO:0005778">
    <property type="term" value="C:peroxisomal membrane"/>
    <property type="evidence" value="ECO:0007669"/>
    <property type="project" value="UniProtKB-SubCell"/>
</dbReference>
<dbReference type="InterPro" id="IPR006614">
    <property type="entry name" value="Peroxin/Ferlin"/>
</dbReference>
<dbReference type="InterPro" id="IPR010482">
    <property type="entry name" value="TECPR1-like_DysF"/>
</dbReference>
<feature type="transmembrane region" description="Helical" evidence="6">
    <location>
        <begin position="42"/>
        <end position="61"/>
    </location>
</feature>
<dbReference type="HOGENOM" id="CLU_665907_0_0_1"/>
<dbReference type="STRING" id="1071378.G0W8Y1"/>
<evidence type="ECO:0000259" key="7">
    <source>
        <dbReference type="SMART" id="SM00693"/>
    </source>
</evidence>
<proteinExistence type="predicted"/>
<evidence type="ECO:0000256" key="5">
    <source>
        <dbReference type="ARBA" id="ARBA00023140"/>
    </source>
</evidence>